<dbReference type="GO" id="GO:0016977">
    <property type="term" value="F:chitosanase activity"/>
    <property type="evidence" value="ECO:0007669"/>
    <property type="project" value="UniProtKB-EC"/>
</dbReference>
<comment type="subcellular location">
    <subcellularLocation>
        <location evidence="2 10">Secreted</location>
    </subcellularLocation>
</comment>
<feature type="chain" id="PRO_5007748408" description="Endo-chitosanase" evidence="10">
    <location>
        <begin position="20"/>
        <end position="325"/>
    </location>
</feature>
<keyword evidence="8 10" id="KW-0326">Glycosidase</keyword>
<dbReference type="EC" id="3.2.1.132" evidence="10"/>
<comment type="similarity">
    <text evidence="3 10">Belongs to the glycosyl hydrolase 75 family.</text>
</comment>
<keyword evidence="7" id="KW-0119">Carbohydrate metabolism</keyword>
<dbReference type="EMBL" id="KV426025">
    <property type="protein sequence ID" value="KZV91556.1"/>
    <property type="molecule type" value="Genomic_DNA"/>
</dbReference>
<keyword evidence="9 10" id="KW-0624">Polysaccharide degradation</keyword>
<organism evidence="12 13">
    <name type="scientific">Exidia glandulosa HHB12029</name>
    <dbReference type="NCBI Taxonomy" id="1314781"/>
    <lineage>
        <taxon>Eukaryota</taxon>
        <taxon>Fungi</taxon>
        <taxon>Dikarya</taxon>
        <taxon>Basidiomycota</taxon>
        <taxon>Agaricomycotina</taxon>
        <taxon>Agaricomycetes</taxon>
        <taxon>Auriculariales</taxon>
        <taxon>Exidiaceae</taxon>
        <taxon>Exidia</taxon>
    </lineage>
</organism>
<protein>
    <recommendedName>
        <fullName evidence="10">Endo-chitosanase</fullName>
        <ecNumber evidence="10">3.2.1.132</ecNumber>
    </recommendedName>
</protein>
<feature type="compositionally biased region" description="Acidic residues" evidence="11">
    <location>
        <begin position="287"/>
        <end position="304"/>
    </location>
</feature>
<evidence type="ECO:0000256" key="9">
    <source>
        <dbReference type="ARBA" id="ARBA00023326"/>
    </source>
</evidence>
<evidence type="ECO:0000256" key="8">
    <source>
        <dbReference type="ARBA" id="ARBA00023295"/>
    </source>
</evidence>
<keyword evidence="13" id="KW-1185">Reference proteome</keyword>
<dbReference type="InParanoid" id="A0A165H7D4"/>
<reference evidence="12 13" key="1">
    <citation type="journal article" date="2016" name="Mol. Biol. Evol.">
        <title>Comparative Genomics of Early-Diverging Mushroom-Forming Fungi Provides Insights into the Origins of Lignocellulose Decay Capabilities.</title>
        <authorList>
            <person name="Nagy L.G."/>
            <person name="Riley R."/>
            <person name="Tritt A."/>
            <person name="Adam C."/>
            <person name="Daum C."/>
            <person name="Floudas D."/>
            <person name="Sun H."/>
            <person name="Yadav J.S."/>
            <person name="Pangilinan J."/>
            <person name="Larsson K.H."/>
            <person name="Matsuura K."/>
            <person name="Barry K."/>
            <person name="Labutti K."/>
            <person name="Kuo R."/>
            <person name="Ohm R.A."/>
            <person name="Bhattacharya S.S."/>
            <person name="Shirouzu T."/>
            <person name="Yoshinaga Y."/>
            <person name="Martin F.M."/>
            <person name="Grigoriev I.V."/>
            <person name="Hibbett D.S."/>
        </authorList>
    </citation>
    <scope>NUCLEOTIDE SEQUENCE [LARGE SCALE GENOMIC DNA]</scope>
    <source>
        <strain evidence="12 13">HHB12029</strain>
    </source>
</reference>
<feature type="region of interest" description="Disordered" evidence="11">
    <location>
        <begin position="237"/>
        <end position="325"/>
    </location>
</feature>
<evidence type="ECO:0000256" key="10">
    <source>
        <dbReference type="RuleBase" id="RU361208"/>
    </source>
</evidence>
<keyword evidence="4" id="KW-0964">Secreted</keyword>
<accession>A0A165H7D4</accession>
<dbReference type="PANTHER" id="PTHR42061">
    <property type="entry name" value="ENDO-CHITOSANASE"/>
    <property type="match status" value="1"/>
</dbReference>
<sequence length="325" mass="34110">MPSALALSIYLSLAGSAFAAANFTRRADGSAFQADSSIDVDALYNAVKSASAAKKNVLATYPTCNDCDGASDVDLIGDWKDLPGLDGTFSFMADMDVDCDGVAWQCPGNPDGQSETSFGKMDSTQAPWYVIPEKFFSNGGLKPNALGAIICNGKMFYGVFADSNGDSPQVIGEGSLILAQTCFPDDGMSGANGHPTPDVAYIVFANEVPDGVGEETLDYDSLKQLGDKKARELLSALDLGSDPGSGGGEDPSSTEAPEPSSTETPEPSSTETSEPTETAEPSSTESESPEPTETETPEPTETETPEPTTTSKPTCKKHRRSRRSH</sequence>
<comment type="function">
    <text evidence="10">Chitosanase catalyzing the endo-type cleavage of chitosan, the deacylated form of chitin. Chitosanase may be crucial in the degradation of the deacetylated portion of chitin in the fungal cell wall.</text>
</comment>
<dbReference type="Proteomes" id="UP000077266">
    <property type="component" value="Unassembled WGS sequence"/>
</dbReference>
<evidence type="ECO:0000256" key="4">
    <source>
        <dbReference type="ARBA" id="ARBA00022525"/>
    </source>
</evidence>
<feature type="compositionally biased region" description="Basic residues" evidence="11">
    <location>
        <begin position="314"/>
        <end position="325"/>
    </location>
</feature>
<evidence type="ECO:0000256" key="2">
    <source>
        <dbReference type="ARBA" id="ARBA00004613"/>
    </source>
</evidence>
<evidence type="ECO:0000256" key="7">
    <source>
        <dbReference type="ARBA" id="ARBA00023277"/>
    </source>
</evidence>
<dbReference type="AlphaFoldDB" id="A0A165H7D4"/>
<dbReference type="OrthoDB" id="4756206at2759"/>
<evidence type="ECO:0000256" key="1">
    <source>
        <dbReference type="ARBA" id="ARBA00000405"/>
    </source>
</evidence>
<evidence type="ECO:0000256" key="3">
    <source>
        <dbReference type="ARBA" id="ARBA00007799"/>
    </source>
</evidence>
<dbReference type="GO" id="GO:0000272">
    <property type="term" value="P:polysaccharide catabolic process"/>
    <property type="evidence" value="ECO:0007669"/>
    <property type="project" value="UniProtKB-KW"/>
</dbReference>
<comment type="catalytic activity">
    <reaction evidence="1 10">
        <text>Endohydrolysis of beta-(1-&gt;4)-linkages between D-glucosamine residues in a partly acetylated chitosan.</text>
        <dbReference type="EC" id="3.2.1.132"/>
    </reaction>
</comment>
<keyword evidence="6 10" id="KW-0378">Hydrolase</keyword>
<dbReference type="InterPro" id="IPR009939">
    <property type="entry name" value="Chitosanase_fungal"/>
</dbReference>
<feature type="compositionally biased region" description="Low complexity" evidence="11">
    <location>
        <begin position="250"/>
        <end position="286"/>
    </location>
</feature>
<dbReference type="GO" id="GO:0005576">
    <property type="term" value="C:extracellular region"/>
    <property type="evidence" value="ECO:0007669"/>
    <property type="project" value="UniProtKB-SubCell"/>
</dbReference>
<gene>
    <name evidence="12" type="ORF">EXIGLDRAFT_95111</name>
</gene>
<evidence type="ECO:0000313" key="13">
    <source>
        <dbReference type="Proteomes" id="UP000077266"/>
    </source>
</evidence>
<dbReference type="Pfam" id="PF07335">
    <property type="entry name" value="Glyco_hydro_75"/>
    <property type="match status" value="1"/>
</dbReference>
<evidence type="ECO:0000256" key="5">
    <source>
        <dbReference type="ARBA" id="ARBA00022729"/>
    </source>
</evidence>
<keyword evidence="5 10" id="KW-0732">Signal</keyword>
<dbReference type="PANTHER" id="PTHR42061:SF4">
    <property type="entry name" value="ENDO-CHITOSANASE"/>
    <property type="match status" value="1"/>
</dbReference>
<evidence type="ECO:0000256" key="6">
    <source>
        <dbReference type="ARBA" id="ARBA00022801"/>
    </source>
</evidence>
<proteinExistence type="inferred from homology"/>
<feature type="signal peptide" evidence="10">
    <location>
        <begin position="1"/>
        <end position="19"/>
    </location>
</feature>
<name>A0A165H7D4_EXIGL</name>
<evidence type="ECO:0000313" key="12">
    <source>
        <dbReference type="EMBL" id="KZV91556.1"/>
    </source>
</evidence>
<evidence type="ECO:0000256" key="11">
    <source>
        <dbReference type="SAM" id="MobiDB-lite"/>
    </source>
</evidence>